<name>A0A380BDL3_SPOPA</name>
<evidence type="ECO:0000259" key="5">
    <source>
        <dbReference type="Pfam" id="PF01361"/>
    </source>
</evidence>
<gene>
    <name evidence="6" type="primary">xylH_1</name>
    <name evidence="6" type="ORF">NCTC4822_00243</name>
</gene>
<reference evidence="6 7" key="1">
    <citation type="submission" date="2018-06" db="EMBL/GenBank/DDBJ databases">
        <authorList>
            <consortium name="Pathogen Informatics"/>
            <person name="Doyle S."/>
        </authorList>
    </citation>
    <scope>NUCLEOTIDE SEQUENCE [LARGE SCALE GENOMIC DNA]</scope>
    <source>
        <strain evidence="7">ATCC 11859 / DSM 33 / NCIB 8841 / NCTC 4822</strain>
    </source>
</reference>
<sequence>MPFIQINMLEGRSADKKERLIREVTDVVAEVLEAPEENVRIMIQEMKAEHWGIAGESVKKRSQLKVEG</sequence>
<dbReference type="AlphaFoldDB" id="A0A380BDL3"/>
<dbReference type="CDD" id="cd00491">
    <property type="entry name" value="4Oxalocrotonate_Tautomerase"/>
    <property type="match status" value="1"/>
</dbReference>
<dbReference type="InterPro" id="IPR018191">
    <property type="entry name" value="4-OT"/>
</dbReference>
<organism evidence="6 7">
    <name type="scientific">Sporosarcina pasteurii</name>
    <name type="common">Bacillus pasteurii</name>
    <dbReference type="NCBI Taxonomy" id="1474"/>
    <lineage>
        <taxon>Bacteria</taxon>
        <taxon>Bacillati</taxon>
        <taxon>Bacillota</taxon>
        <taxon>Bacilli</taxon>
        <taxon>Bacillales</taxon>
        <taxon>Caryophanaceae</taxon>
        <taxon>Sporosarcina</taxon>
    </lineage>
</organism>
<dbReference type="InterPro" id="IPR004370">
    <property type="entry name" value="4-OT-like_dom"/>
</dbReference>
<dbReference type="NCBIfam" id="NF002571">
    <property type="entry name" value="PRK02220.1"/>
    <property type="match status" value="1"/>
</dbReference>
<dbReference type="OrthoDB" id="9804765at2"/>
<dbReference type="PANTHER" id="PTHR35530">
    <property type="entry name" value="TAUTOMERASE-RELATED"/>
    <property type="match status" value="1"/>
</dbReference>
<evidence type="ECO:0000313" key="7">
    <source>
        <dbReference type="Proteomes" id="UP000254519"/>
    </source>
</evidence>
<dbReference type="SUPFAM" id="SSF55331">
    <property type="entry name" value="Tautomerase/MIF"/>
    <property type="match status" value="1"/>
</dbReference>
<accession>A0A380BDL3</accession>
<dbReference type="Gene3D" id="3.30.429.10">
    <property type="entry name" value="Macrophage Migration Inhibitory Factor"/>
    <property type="match status" value="1"/>
</dbReference>
<feature type="domain" description="4-oxalocrotonate tautomerase-like" evidence="5">
    <location>
        <begin position="2"/>
        <end position="61"/>
    </location>
</feature>
<feature type="active site" description="Proton acceptor; via imino nitrogen" evidence="3">
    <location>
        <position position="2"/>
    </location>
</feature>
<evidence type="ECO:0000256" key="1">
    <source>
        <dbReference type="ARBA" id="ARBA00006723"/>
    </source>
</evidence>
<dbReference type="InterPro" id="IPR014347">
    <property type="entry name" value="Tautomerase/MIF_sf"/>
</dbReference>
<dbReference type="GO" id="GO:0016853">
    <property type="term" value="F:isomerase activity"/>
    <property type="evidence" value="ECO:0007669"/>
    <property type="project" value="UniProtKB-UniRule"/>
</dbReference>
<comment type="similarity">
    <text evidence="1 4">Belongs to the 4-oxalocrotonate tautomerase family.</text>
</comment>
<dbReference type="EMBL" id="UGYZ01000002">
    <property type="protein sequence ID" value="SUI98786.1"/>
    <property type="molecule type" value="Genomic_DNA"/>
</dbReference>
<keyword evidence="2 4" id="KW-0413">Isomerase</keyword>
<evidence type="ECO:0000256" key="4">
    <source>
        <dbReference type="RuleBase" id="RU362032"/>
    </source>
</evidence>
<dbReference type="RefSeq" id="WP_115359769.1">
    <property type="nucleotide sequence ID" value="NZ_CP038012.1"/>
</dbReference>
<dbReference type="PANTHER" id="PTHR35530:SF1">
    <property type="entry name" value="2-HYDROXYMUCONATE TAUTOMERASE"/>
    <property type="match status" value="1"/>
</dbReference>
<evidence type="ECO:0000256" key="3">
    <source>
        <dbReference type="PIRSR" id="PIRSR618191-1"/>
    </source>
</evidence>
<keyword evidence="7" id="KW-1185">Reference proteome</keyword>
<proteinExistence type="inferred from homology"/>
<dbReference type="NCBIfam" id="TIGR00013">
    <property type="entry name" value="taut"/>
    <property type="match status" value="1"/>
</dbReference>
<dbReference type="Pfam" id="PF01361">
    <property type="entry name" value="Tautomerase"/>
    <property type="match status" value="1"/>
</dbReference>
<dbReference type="Proteomes" id="UP000254519">
    <property type="component" value="Unassembled WGS sequence"/>
</dbReference>
<dbReference type="EC" id="5.3.2.-" evidence="4"/>
<protein>
    <recommendedName>
        <fullName evidence="4">Tautomerase</fullName>
        <ecNumber evidence="4">5.3.2.-</ecNumber>
    </recommendedName>
</protein>
<evidence type="ECO:0000313" key="6">
    <source>
        <dbReference type="EMBL" id="SUI98786.1"/>
    </source>
</evidence>
<evidence type="ECO:0000256" key="2">
    <source>
        <dbReference type="ARBA" id="ARBA00023235"/>
    </source>
</evidence>